<feature type="chain" id="PRO_5044751951" description="non-specific serine/threonine protein kinase" evidence="25">
    <location>
        <begin position="25"/>
        <end position="538"/>
    </location>
</feature>
<dbReference type="Pfam" id="PF13855">
    <property type="entry name" value="LRR_8"/>
    <property type="match status" value="1"/>
</dbReference>
<dbReference type="Pfam" id="PF00069">
    <property type="entry name" value="Pkinase"/>
    <property type="match status" value="1"/>
</dbReference>
<keyword evidence="16 23" id="KW-0067">ATP-binding</keyword>
<dbReference type="InterPro" id="IPR017441">
    <property type="entry name" value="Protein_kinase_ATP_BS"/>
</dbReference>
<evidence type="ECO:0000256" key="16">
    <source>
        <dbReference type="ARBA" id="ARBA00022840"/>
    </source>
</evidence>
<dbReference type="PRINTS" id="PR00019">
    <property type="entry name" value="LEURICHRPT"/>
</dbReference>
<gene>
    <name evidence="27" type="ORF">URODEC1_LOCUS55680</name>
</gene>
<dbReference type="FunFam" id="3.30.200.20:FF:000309">
    <property type="entry name" value="Leucine-rich repeat receptor protein kinase MSP1"/>
    <property type="match status" value="1"/>
</dbReference>
<dbReference type="InterPro" id="IPR000719">
    <property type="entry name" value="Prot_kinase_dom"/>
</dbReference>
<keyword evidence="5" id="KW-1003">Cell membrane</keyword>
<evidence type="ECO:0000256" key="25">
    <source>
        <dbReference type="SAM" id="SignalP"/>
    </source>
</evidence>
<keyword evidence="18 24" id="KW-0472">Membrane</keyword>
<evidence type="ECO:0000256" key="17">
    <source>
        <dbReference type="ARBA" id="ARBA00022989"/>
    </source>
</evidence>
<evidence type="ECO:0000256" key="12">
    <source>
        <dbReference type="ARBA" id="ARBA00022729"/>
    </source>
</evidence>
<dbReference type="GO" id="GO:0004674">
    <property type="term" value="F:protein serine/threonine kinase activity"/>
    <property type="evidence" value="ECO:0007669"/>
    <property type="project" value="UniProtKB-KW"/>
</dbReference>
<comment type="catalytic activity">
    <reaction evidence="22">
        <text>L-seryl-[protein] + ATP = O-phospho-L-seryl-[protein] + ADP + H(+)</text>
        <dbReference type="Rhea" id="RHEA:17989"/>
        <dbReference type="Rhea" id="RHEA-COMP:9863"/>
        <dbReference type="Rhea" id="RHEA-COMP:11604"/>
        <dbReference type="ChEBI" id="CHEBI:15378"/>
        <dbReference type="ChEBI" id="CHEBI:29999"/>
        <dbReference type="ChEBI" id="CHEBI:30616"/>
        <dbReference type="ChEBI" id="CHEBI:83421"/>
        <dbReference type="ChEBI" id="CHEBI:456216"/>
        <dbReference type="EC" id="2.7.11.1"/>
    </reaction>
</comment>
<dbReference type="PROSITE" id="PS50011">
    <property type="entry name" value="PROTEIN_KINASE_DOM"/>
    <property type="match status" value="1"/>
</dbReference>
<comment type="subcellular location">
    <subcellularLocation>
        <location evidence="1">Cell membrane</location>
        <topology evidence="1">Single-pass membrane protein</topology>
    </subcellularLocation>
    <subcellularLocation>
        <location evidence="2">Membrane</location>
        <topology evidence="2">Single-pass type I membrane protein</topology>
    </subcellularLocation>
</comment>
<reference evidence="28" key="1">
    <citation type="submission" date="2024-06" db="EMBL/GenBank/DDBJ databases">
        <authorList>
            <person name="Ryan C."/>
        </authorList>
    </citation>
    <scope>NUCLEOTIDE SEQUENCE [LARGE SCALE GENOMIC DNA]</scope>
</reference>
<evidence type="ECO:0000256" key="10">
    <source>
        <dbReference type="ARBA" id="ARBA00022679"/>
    </source>
</evidence>
<keyword evidence="28" id="KW-1185">Reference proteome</keyword>
<keyword evidence="9" id="KW-1070">Brassinosteroid signaling pathway</keyword>
<keyword evidence="6" id="KW-0723">Serine/threonine-protein kinase</keyword>
<dbReference type="InterPro" id="IPR013210">
    <property type="entry name" value="LRR_N_plant-typ"/>
</dbReference>
<feature type="binding site" evidence="23">
    <location>
        <position position="450"/>
    </location>
    <ligand>
        <name>ATP</name>
        <dbReference type="ChEBI" id="CHEBI:30616"/>
    </ligand>
</feature>
<keyword evidence="7" id="KW-0597">Phosphoprotein</keyword>
<evidence type="ECO:0000259" key="26">
    <source>
        <dbReference type="PROSITE" id="PS50011"/>
    </source>
</evidence>
<dbReference type="Pfam" id="PF08263">
    <property type="entry name" value="LRRNT_2"/>
    <property type="match status" value="1"/>
</dbReference>
<evidence type="ECO:0000313" key="28">
    <source>
        <dbReference type="Proteomes" id="UP001497457"/>
    </source>
</evidence>
<evidence type="ECO:0000256" key="6">
    <source>
        <dbReference type="ARBA" id="ARBA00022527"/>
    </source>
</evidence>
<evidence type="ECO:0000256" key="4">
    <source>
        <dbReference type="ARBA" id="ARBA00012513"/>
    </source>
</evidence>
<name>A0ABC9AMZ6_9POAL</name>
<dbReference type="PANTHER" id="PTHR48056:SF42">
    <property type="entry name" value="MDIS1-INTERACTING RECEPTOR LIKE KINASE 2-LIKE"/>
    <property type="match status" value="1"/>
</dbReference>
<evidence type="ECO:0000256" key="18">
    <source>
        <dbReference type="ARBA" id="ARBA00023136"/>
    </source>
</evidence>
<organism evidence="27 28">
    <name type="scientific">Urochloa decumbens</name>
    <dbReference type="NCBI Taxonomy" id="240449"/>
    <lineage>
        <taxon>Eukaryota</taxon>
        <taxon>Viridiplantae</taxon>
        <taxon>Streptophyta</taxon>
        <taxon>Embryophyta</taxon>
        <taxon>Tracheophyta</taxon>
        <taxon>Spermatophyta</taxon>
        <taxon>Magnoliopsida</taxon>
        <taxon>Liliopsida</taxon>
        <taxon>Poales</taxon>
        <taxon>Poaceae</taxon>
        <taxon>PACMAD clade</taxon>
        <taxon>Panicoideae</taxon>
        <taxon>Panicodae</taxon>
        <taxon>Paniceae</taxon>
        <taxon>Melinidinae</taxon>
        <taxon>Urochloa</taxon>
    </lineage>
</organism>
<feature type="signal peptide" evidence="25">
    <location>
        <begin position="1"/>
        <end position="24"/>
    </location>
</feature>
<evidence type="ECO:0000256" key="1">
    <source>
        <dbReference type="ARBA" id="ARBA00004162"/>
    </source>
</evidence>
<evidence type="ECO:0000256" key="11">
    <source>
        <dbReference type="ARBA" id="ARBA00022692"/>
    </source>
</evidence>
<evidence type="ECO:0000256" key="8">
    <source>
        <dbReference type="ARBA" id="ARBA00022614"/>
    </source>
</evidence>
<dbReference type="FunFam" id="3.80.10.10:FF:000111">
    <property type="entry name" value="LRR receptor-like serine/threonine-protein kinase ERECTA"/>
    <property type="match status" value="1"/>
</dbReference>
<keyword evidence="11 24" id="KW-0812">Transmembrane</keyword>
<evidence type="ECO:0000256" key="7">
    <source>
        <dbReference type="ARBA" id="ARBA00022553"/>
    </source>
</evidence>
<dbReference type="GO" id="GO:0009742">
    <property type="term" value="P:brassinosteroid mediated signaling pathway"/>
    <property type="evidence" value="ECO:0007669"/>
    <property type="project" value="UniProtKB-KW"/>
</dbReference>
<accession>A0ABC9AMZ6</accession>
<evidence type="ECO:0000256" key="20">
    <source>
        <dbReference type="ARBA" id="ARBA00023180"/>
    </source>
</evidence>
<dbReference type="PANTHER" id="PTHR48056">
    <property type="entry name" value="LRR RECEPTOR-LIKE SERINE/THREONINE-PROTEIN KINASE-RELATED"/>
    <property type="match status" value="1"/>
</dbReference>
<keyword evidence="19" id="KW-0675">Receptor</keyword>
<dbReference type="Gene3D" id="3.80.10.10">
    <property type="entry name" value="Ribonuclease Inhibitor"/>
    <property type="match status" value="3"/>
</dbReference>
<evidence type="ECO:0000256" key="19">
    <source>
        <dbReference type="ARBA" id="ARBA00023170"/>
    </source>
</evidence>
<evidence type="ECO:0000256" key="15">
    <source>
        <dbReference type="ARBA" id="ARBA00022777"/>
    </source>
</evidence>
<dbReference type="Proteomes" id="UP001497457">
    <property type="component" value="Chromosome 21rd"/>
</dbReference>
<feature type="transmembrane region" description="Helical" evidence="24">
    <location>
        <begin position="361"/>
        <end position="382"/>
    </location>
</feature>
<feature type="domain" description="Protein kinase" evidence="26">
    <location>
        <begin position="421"/>
        <end position="538"/>
    </location>
</feature>
<evidence type="ECO:0000256" key="13">
    <source>
        <dbReference type="ARBA" id="ARBA00022737"/>
    </source>
</evidence>
<evidence type="ECO:0000256" key="5">
    <source>
        <dbReference type="ARBA" id="ARBA00022475"/>
    </source>
</evidence>
<keyword evidence="20" id="KW-0325">Glycoprotein</keyword>
<evidence type="ECO:0000256" key="14">
    <source>
        <dbReference type="ARBA" id="ARBA00022741"/>
    </source>
</evidence>
<keyword evidence="15" id="KW-0418">Kinase</keyword>
<reference evidence="27 28" key="2">
    <citation type="submission" date="2024-10" db="EMBL/GenBank/DDBJ databases">
        <authorList>
            <person name="Ryan C."/>
        </authorList>
    </citation>
    <scope>NUCLEOTIDE SEQUENCE [LARGE SCALE GENOMIC DNA]</scope>
</reference>
<keyword evidence="12 25" id="KW-0732">Signal</keyword>
<dbReference type="GO" id="GO:0005886">
    <property type="term" value="C:plasma membrane"/>
    <property type="evidence" value="ECO:0007669"/>
    <property type="project" value="UniProtKB-SubCell"/>
</dbReference>
<evidence type="ECO:0000256" key="21">
    <source>
        <dbReference type="ARBA" id="ARBA00047899"/>
    </source>
</evidence>
<evidence type="ECO:0000256" key="24">
    <source>
        <dbReference type="SAM" id="Phobius"/>
    </source>
</evidence>
<evidence type="ECO:0000256" key="3">
    <source>
        <dbReference type="ARBA" id="ARBA00009592"/>
    </source>
</evidence>
<keyword evidence="8" id="KW-0433">Leucine-rich repeat</keyword>
<evidence type="ECO:0000256" key="9">
    <source>
        <dbReference type="ARBA" id="ARBA00022626"/>
    </source>
</evidence>
<dbReference type="SUPFAM" id="SSF52058">
    <property type="entry name" value="L domain-like"/>
    <property type="match status" value="1"/>
</dbReference>
<evidence type="ECO:0000313" key="27">
    <source>
        <dbReference type="EMBL" id="CAL4980465.1"/>
    </source>
</evidence>
<dbReference type="FunFam" id="3.80.10.10:FF:000041">
    <property type="entry name" value="LRR receptor-like serine/threonine-protein kinase ERECTA"/>
    <property type="match status" value="1"/>
</dbReference>
<dbReference type="SUPFAM" id="SSF56112">
    <property type="entry name" value="Protein kinase-like (PK-like)"/>
    <property type="match status" value="1"/>
</dbReference>
<dbReference type="EMBL" id="OZ075131">
    <property type="protein sequence ID" value="CAL4980465.1"/>
    <property type="molecule type" value="Genomic_DNA"/>
</dbReference>
<dbReference type="Gene3D" id="3.30.200.20">
    <property type="entry name" value="Phosphorylase Kinase, domain 1"/>
    <property type="match status" value="1"/>
</dbReference>
<dbReference type="PROSITE" id="PS00107">
    <property type="entry name" value="PROTEIN_KINASE_ATP"/>
    <property type="match status" value="1"/>
</dbReference>
<evidence type="ECO:0000256" key="2">
    <source>
        <dbReference type="ARBA" id="ARBA00004479"/>
    </source>
</evidence>
<evidence type="ECO:0000256" key="23">
    <source>
        <dbReference type="PROSITE-ProRule" id="PRU10141"/>
    </source>
</evidence>
<dbReference type="GO" id="GO:0005524">
    <property type="term" value="F:ATP binding"/>
    <property type="evidence" value="ECO:0007669"/>
    <property type="project" value="UniProtKB-UniRule"/>
</dbReference>
<dbReference type="EC" id="2.7.11.1" evidence="4"/>
<sequence>MATIAPIFCLLLRWCILFLPAADAARHHHGHGGVHLGSQIAALLQWKSTLRNSSPALDSWQQGTSPCSSNWTGVACAVVHHGRRRAPLAVTEISLPNAGLDGYLGELNLSALPFLTLIDLHLNSLHGGIPLAITSLQNKITGSLPPELSNLEKLESITIHANSLTGSIPAELSSIANLYLLDLSQNKLSGNIPPEFGQLKNLQYLDISSNKMSGSIPQELGSCTKLVSLRINDNYLSGHLPTTIGSLGGLQMLLDVSNNKLTSKLPTELGNLVMLEVLNLSHNQFSGSIPSSICSMVSLSTLDVSYNDLEGRLPMGRLFQNASSKWFLHNKDLCGNISGMPACSSTPIKEYHRARIHHLDLVASIPVCIVVILSIVALVMILRKRKRPQITAVTDTRDVLSVWNFDGKLVFEDITRVTENFSDRYIIGSGGFGIVYKAQLQGGRLVTVKKLHPTEEGISDEKRFLSEIEVLTKIRHRSIVKLYGFCSHPRFKFLVYDYIDRGNLHDILENEDFAKELDCVEASRRCQRCCSSYLLLAP</sequence>
<dbReference type="InterPro" id="IPR032675">
    <property type="entry name" value="LRR_dom_sf"/>
</dbReference>
<dbReference type="InterPro" id="IPR011009">
    <property type="entry name" value="Kinase-like_dom_sf"/>
</dbReference>
<keyword evidence="17 24" id="KW-1133">Transmembrane helix</keyword>
<dbReference type="InterPro" id="IPR050647">
    <property type="entry name" value="Plant_LRR-RLKs"/>
</dbReference>
<dbReference type="Pfam" id="PF00560">
    <property type="entry name" value="LRR_1"/>
    <property type="match status" value="3"/>
</dbReference>
<proteinExistence type="inferred from homology"/>
<comment type="similarity">
    <text evidence="3">Belongs to the RLP family.</text>
</comment>
<keyword evidence="10" id="KW-0808">Transferase</keyword>
<dbReference type="InterPro" id="IPR001611">
    <property type="entry name" value="Leu-rich_rpt"/>
</dbReference>
<keyword evidence="14 23" id="KW-0547">Nucleotide-binding</keyword>
<protein>
    <recommendedName>
        <fullName evidence="4">non-specific serine/threonine protein kinase</fullName>
        <ecNumber evidence="4">2.7.11.1</ecNumber>
    </recommendedName>
</protein>
<keyword evidence="13" id="KW-0677">Repeat</keyword>
<comment type="catalytic activity">
    <reaction evidence="21">
        <text>L-threonyl-[protein] + ATP = O-phospho-L-threonyl-[protein] + ADP + H(+)</text>
        <dbReference type="Rhea" id="RHEA:46608"/>
        <dbReference type="Rhea" id="RHEA-COMP:11060"/>
        <dbReference type="Rhea" id="RHEA-COMP:11605"/>
        <dbReference type="ChEBI" id="CHEBI:15378"/>
        <dbReference type="ChEBI" id="CHEBI:30013"/>
        <dbReference type="ChEBI" id="CHEBI:30616"/>
        <dbReference type="ChEBI" id="CHEBI:61977"/>
        <dbReference type="ChEBI" id="CHEBI:456216"/>
        <dbReference type="EC" id="2.7.11.1"/>
    </reaction>
</comment>
<evidence type="ECO:0000256" key="22">
    <source>
        <dbReference type="ARBA" id="ARBA00048679"/>
    </source>
</evidence>
<dbReference type="AlphaFoldDB" id="A0ABC9AMZ6"/>